<dbReference type="EMBL" id="KQ947416">
    <property type="protein sequence ID" value="KUJ16513.1"/>
    <property type="molecule type" value="Genomic_DNA"/>
</dbReference>
<dbReference type="InterPro" id="IPR020904">
    <property type="entry name" value="Sc_DH/Rdtase_CS"/>
</dbReference>
<dbReference type="PROSITE" id="PS00061">
    <property type="entry name" value="ADH_SHORT"/>
    <property type="match status" value="1"/>
</dbReference>
<dbReference type="CDD" id="cd05325">
    <property type="entry name" value="carb_red_sniffer_like_SDR_c"/>
    <property type="match status" value="1"/>
</dbReference>
<dbReference type="PRINTS" id="PR00081">
    <property type="entry name" value="GDHRDH"/>
</dbReference>
<dbReference type="Gene3D" id="3.40.50.720">
    <property type="entry name" value="NAD(P)-binding Rossmann-like Domain"/>
    <property type="match status" value="1"/>
</dbReference>
<sequence>MEGKTIYLVTGANRGIGFGLVQALLLRPNTIVIATMRNVSQSENGLSSVETATGSQLIVQAYSPDSDPAGEASKLTTSLKAEWGISKIDVVIANLGIGTDFHSGLDSTSESILKHFQTNSLSPILLFQKLYPLLSTSNDPKFILISSSLGSIGEMEGGVPSLAYGISKAAANYFVRKVHFEHAPITSVAIHPGWVKTENGQNFADAIGVKEPPMTMEESVEGILKQIDNATKQTTSGSFVSYDGSNIQW</sequence>
<dbReference type="GO" id="GO:0005737">
    <property type="term" value="C:cytoplasm"/>
    <property type="evidence" value="ECO:0007669"/>
    <property type="project" value="TreeGrafter"/>
</dbReference>
<dbReference type="PANTHER" id="PTHR43544">
    <property type="entry name" value="SHORT-CHAIN DEHYDROGENASE/REDUCTASE"/>
    <property type="match status" value="1"/>
</dbReference>
<dbReference type="GeneID" id="28827358"/>
<gene>
    <name evidence="3" type="ORF">LY89DRAFT_707726</name>
</gene>
<dbReference type="InParanoid" id="A0A194X8L2"/>
<dbReference type="AlphaFoldDB" id="A0A194X8L2"/>
<dbReference type="InterPro" id="IPR051468">
    <property type="entry name" value="Fungal_SecMetab_SDRs"/>
</dbReference>
<evidence type="ECO:0000256" key="1">
    <source>
        <dbReference type="ARBA" id="ARBA00006484"/>
    </source>
</evidence>
<dbReference type="Pfam" id="PF00106">
    <property type="entry name" value="adh_short"/>
    <property type="match status" value="1"/>
</dbReference>
<organism evidence="3 4">
    <name type="scientific">Mollisia scopiformis</name>
    <name type="common">Conifer needle endophyte fungus</name>
    <name type="synonym">Phialocephala scopiformis</name>
    <dbReference type="NCBI Taxonomy" id="149040"/>
    <lineage>
        <taxon>Eukaryota</taxon>
        <taxon>Fungi</taxon>
        <taxon>Dikarya</taxon>
        <taxon>Ascomycota</taxon>
        <taxon>Pezizomycotina</taxon>
        <taxon>Leotiomycetes</taxon>
        <taxon>Helotiales</taxon>
        <taxon>Mollisiaceae</taxon>
        <taxon>Mollisia</taxon>
    </lineage>
</organism>
<dbReference type="PANTHER" id="PTHR43544:SF26">
    <property type="entry name" value="SHORT CHAIN DEHYDROGENASE_REDUCTASE FAMILY OXIDOREDUCTASE (JCVI)"/>
    <property type="match status" value="1"/>
</dbReference>
<comment type="similarity">
    <text evidence="1">Belongs to the short-chain dehydrogenases/reductases (SDR) family.</text>
</comment>
<reference evidence="3 4" key="1">
    <citation type="submission" date="2015-10" db="EMBL/GenBank/DDBJ databases">
        <title>Full genome of DAOMC 229536 Phialocephala scopiformis, a fungal endophyte of spruce producing the potent anti-insectan compound rugulosin.</title>
        <authorList>
            <consortium name="DOE Joint Genome Institute"/>
            <person name="Walker A.K."/>
            <person name="Frasz S.L."/>
            <person name="Seifert K.A."/>
            <person name="Miller J.D."/>
            <person name="Mondo S.J."/>
            <person name="Labutti K."/>
            <person name="Lipzen A."/>
            <person name="Dockter R."/>
            <person name="Kennedy M."/>
            <person name="Grigoriev I.V."/>
            <person name="Spatafora J.W."/>
        </authorList>
    </citation>
    <scope>NUCLEOTIDE SEQUENCE [LARGE SCALE GENOMIC DNA]</scope>
    <source>
        <strain evidence="3 4">CBS 120377</strain>
    </source>
</reference>
<dbReference type="RefSeq" id="XP_018070868.1">
    <property type="nucleotide sequence ID" value="XM_018217632.1"/>
</dbReference>
<dbReference type="GO" id="GO:0016491">
    <property type="term" value="F:oxidoreductase activity"/>
    <property type="evidence" value="ECO:0007669"/>
    <property type="project" value="TreeGrafter"/>
</dbReference>
<keyword evidence="4" id="KW-1185">Reference proteome</keyword>
<dbReference type="Proteomes" id="UP000070700">
    <property type="component" value="Unassembled WGS sequence"/>
</dbReference>
<proteinExistence type="inferred from homology"/>
<name>A0A194X8L2_MOLSC</name>
<accession>A0A194X8L2</accession>
<evidence type="ECO:0000256" key="2">
    <source>
        <dbReference type="ARBA" id="ARBA00022857"/>
    </source>
</evidence>
<dbReference type="InterPro" id="IPR036291">
    <property type="entry name" value="NAD(P)-bd_dom_sf"/>
</dbReference>
<evidence type="ECO:0000313" key="4">
    <source>
        <dbReference type="Proteomes" id="UP000070700"/>
    </source>
</evidence>
<dbReference type="InterPro" id="IPR002347">
    <property type="entry name" value="SDR_fam"/>
</dbReference>
<dbReference type="SUPFAM" id="SSF51735">
    <property type="entry name" value="NAD(P)-binding Rossmann-fold domains"/>
    <property type="match status" value="1"/>
</dbReference>
<dbReference type="KEGG" id="psco:LY89DRAFT_707726"/>
<dbReference type="FunCoup" id="A0A194X8L2">
    <property type="interactions" value="134"/>
</dbReference>
<dbReference type="OrthoDB" id="9876299at2759"/>
<keyword evidence="2" id="KW-0521">NADP</keyword>
<protein>
    <submittedName>
        <fullName evidence="3">NAD(P)-binding protein</fullName>
    </submittedName>
</protein>
<evidence type="ECO:0000313" key="3">
    <source>
        <dbReference type="EMBL" id="KUJ16513.1"/>
    </source>
</evidence>